<dbReference type="Proteomes" id="UP001359469">
    <property type="component" value="Unassembled WGS sequence"/>
</dbReference>
<protein>
    <recommendedName>
        <fullName evidence="3">YbaK/aminoacyl-tRNA synthetase-associated domain-containing protein</fullName>
    </recommendedName>
</protein>
<dbReference type="SUPFAM" id="SSF55826">
    <property type="entry name" value="YbaK/ProRS associated domain"/>
    <property type="match status" value="1"/>
</dbReference>
<evidence type="ECO:0008006" key="3">
    <source>
        <dbReference type="Google" id="ProtNLM"/>
    </source>
</evidence>
<dbReference type="Gene3D" id="3.90.960.10">
    <property type="entry name" value="YbaK/aminoacyl-tRNA synthetase-associated domain"/>
    <property type="match status" value="1"/>
</dbReference>
<dbReference type="EMBL" id="JBBBOO010000003">
    <property type="protein sequence ID" value="MEI7063171.1"/>
    <property type="molecule type" value="Genomic_DNA"/>
</dbReference>
<evidence type="ECO:0000313" key="1">
    <source>
        <dbReference type="EMBL" id="MEI7063171.1"/>
    </source>
</evidence>
<name>A0ABU8JJI8_DICCH</name>
<reference evidence="1 2" key="1">
    <citation type="submission" date="2024-03" db="EMBL/GenBank/DDBJ databases">
        <title>Analysis of soft rot Pectobacteriaceae population diversity in US potato growing regions between 2016 and 2022.</title>
        <authorList>
            <person name="Ma X."/>
            <person name="Zhang X."/>
            <person name="Stodghill P."/>
            <person name="Rioux R."/>
            <person name="Babler B."/>
            <person name="Shrestha S."/>
            <person name="Babler B."/>
            <person name="Rivedal H."/>
            <person name="Frost K."/>
            <person name="Hao J."/>
            <person name="Secor G."/>
            <person name="Swingle B."/>
        </authorList>
    </citation>
    <scope>NUCLEOTIDE SEQUENCE [LARGE SCALE GENOMIC DNA]</scope>
    <source>
        <strain evidence="1 2">SR64</strain>
    </source>
</reference>
<comment type="caution">
    <text evidence="1">The sequence shown here is derived from an EMBL/GenBank/DDBJ whole genome shotgun (WGS) entry which is preliminary data.</text>
</comment>
<organism evidence="1 2">
    <name type="scientific">Dickeya chrysanthemi</name>
    <name type="common">Pectobacterium chrysanthemi</name>
    <name type="synonym">Erwinia chrysanthemi</name>
    <dbReference type="NCBI Taxonomy" id="556"/>
    <lineage>
        <taxon>Bacteria</taxon>
        <taxon>Pseudomonadati</taxon>
        <taxon>Pseudomonadota</taxon>
        <taxon>Gammaproteobacteria</taxon>
        <taxon>Enterobacterales</taxon>
        <taxon>Pectobacteriaceae</taxon>
        <taxon>Dickeya</taxon>
    </lineage>
</organism>
<proteinExistence type="predicted"/>
<dbReference type="RefSeq" id="WP_040000330.1">
    <property type="nucleotide sequence ID" value="NZ_JAFCAF010000006.1"/>
</dbReference>
<sequence length="77" mass="8805">MQTNTTFEQLCRRLDQAQVRYRVVHHDSAGRSEEVARIRGTELAFNAGSLTCSMILNTEDYRRIACPQELPFSRSTA</sequence>
<dbReference type="InterPro" id="IPR036754">
    <property type="entry name" value="YbaK/aa-tRNA-synt-asso_dom_sf"/>
</dbReference>
<accession>A0ABU8JJI8</accession>
<keyword evidence="2" id="KW-1185">Reference proteome</keyword>
<evidence type="ECO:0000313" key="2">
    <source>
        <dbReference type="Proteomes" id="UP001359469"/>
    </source>
</evidence>
<gene>
    <name evidence="1" type="ORF">WCU84_05775</name>
</gene>